<organism evidence="1 2">
    <name type="scientific">Lepeophtheirus salmonis</name>
    <name type="common">Salmon louse</name>
    <name type="synonym">Caligus salmonis</name>
    <dbReference type="NCBI Taxonomy" id="72036"/>
    <lineage>
        <taxon>Eukaryota</taxon>
        <taxon>Metazoa</taxon>
        <taxon>Ecdysozoa</taxon>
        <taxon>Arthropoda</taxon>
        <taxon>Crustacea</taxon>
        <taxon>Multicrustacea</taxon>
        <taxon>Hexanauplia</taxon>
        <taxon>Copepoda</taxon>
        <taxon>Siphonostomatoida</taxon>
        <taxon>Caligidae</taxon>
        <taxon>Lepeophtheirus</taxon>
    </lineage>
</organism>
<dbReference type="GO" id="GO:0003676">
    <property type="term" value="F:nucleic acid binding"/>
    <property type="evidence" value="ECO:0007669"/>
    <property type="project" value="InterPro"/>
</dbReference>
<name>A0A7R8D255_LEPSM</name>
<dbReference type="AlphaFoldDB" id="A0A7R8D255"/>
<reference evidence="1" key="1">
    <citation type="submission" date="2021-02" db="EMBL/GenBank/DDBJ databases">
        <authorList>
            <person name="Bekaert M."/>
        </authorList>
    </citation>
    <scope>NUCLEOTIDE SEQUENCE</scope>
    <source>
        <strain evidence="1">IoA-00</strain>
    </source>
</reference>
<dbReference type="Proteomes" id="UP000675881">
    <property type="component" value="Chromosome 7"/>
</dbReference>
<accession>A0A7R8D255</accession>
<sequence length="113" mass="12794">MESLQTKLQENYVGRNKALSRQFVDKFVKLHSIENIAAVPESEKNEQGAAVIVNGERYQAILEDFLLHQMEKEDLNDILFQENGATCHTANVTVDLLRTIFDNCIISRNGNVS</sequence>
<protein>
    <submittedName>
        <fullName evidence="1">(salmon louse) hypothetical protein</fullName>
    </submittedName>
</protein>
<keyword evidence="2" id="KW-1185">Reference proteome</keyword>
<dbReference type="Gene3D" id="3.30.420.10">
    <property type="entry name" value="Ribonuclease H-like superfamily/Ribonuclease H"/>
    <property type="match status" value="1"/>
</dbReference>
<evidence type="ECO:0000313" key="1">
    <source>
        <dbReference type="EMBL" id="CAF2999833.1"/>
    </source>
</evidence>
<proteinExistence type="predicted"/>
<dbReference type="InterPro" id="IPR036397">
    <property type="entry name" value="RNaseH_sf"/>
</dbReference>
<dbReference type="EMBL" id="HG994586">
    <property type="protein sequence ID" value="CAF2999833.1"/>
    <property type="molecule type" value="Genomic_DNA"/>
</dbReference>
<gene>
    <name evidence="1" type="ORF">LSAA_12856</name>
</gene>
<evidence type="ECO:0000313" key="2">
    <source>
        <dbReference type="Proteomes" id="UP000675881"/>
    </source>
</evidence>